<dbReference type="Gene3D" id="3.30.70.330">
    <property type="match status" value="1"/>
</dbReference>
<keyword evidence="1" id="KW-0689">Ribosomal protein</keyword>
<accession>A0A8J6ALV8</accession>
<evidence type="ECO:0000313" key="4">
    <source>
        <dbReference type="Proteomes" id="UP000700334"/>
    </source>
</evidence>
<name>A0A8J6ALV8_GALPY</name>
<keyword evidence="4" id="KW-1185">Reference proteome</keyword>
<dbReference type="InterPro" id="IPR012678">
    <property type="entry name" value="Ribosomal_uL23/eL15/eS24_sf"/>
</dbReference>
<dbReference type="Proteomes" id="UP000700334">
    <property type="component" value="Unassembled WGS sequence"/>
</dbReference>
<comment type="caution">
    <text evidence="3">The sequence shown here is derived from an EMBL/GenBank/DDBJ whole genome shotgun (WGS) entry which is preliminary data.</text>
</comment>
<organism evidence="3 4">
    <name type="scientific">Galemys pyrenaicus</name>
    <name type="common">Iberian desman</name>
    <name type="synonym">Pyrenean desman</name>
    <dbReference type="NCBI Taxonomy" id="202257"/>
    <lineage>
        <taxon>Eukaryota</taxon>
        <taxon>Metazoa</taxon>
        <taxon>Chordata</taxon>
        <taxon>Craniata</taxon>
        <taxon>Vertebrata</taxon>
        <taxon>Euteleostomi</taxon>
        <taxon>Mammalia</taxon>
        <taxon>Eutheria</taxon>
        <taxon>Laurasiatheria</taxon>
        <taxon>Eulipotyphla</taxon>
        <taxon>Talpidae</taxon>
        <taxon>Galemys</taxon>
    </lineage>
</organism>
<dbReference type="GO" id="GO:0006412">
    <property type="term" value="P:translation"/>
    <property type="evidence" value="ECO:0007669"/>
    <property type="project" value="InterPro"/>
</dbReference>
<reference evidence="3" key="1">
    <citation type="journal article" date="2021" name="Evol. Appl.">
        <title>The genome of the Pyrenean desman and the effects of bottlenecks and inbreeding on the genomic landscape of an endangered species.</title>
        <authorList>
            <person name="Escoda L."/>
            <person name="Castresana J."/>
        </authorList>
    </citation>
    <scope>NUCLEOTIDE SEQUENCE</scope>
    <source>
        <strain evidence="3">IBE-C5619</strain>
    </source>
</reference>
<evidence type="ECO:0000256" key="2">
    <source>
        <dbReference type="ARBA" id="ARBA00023274"/>
    </source>
</evidence>
<dbReference type="SUPFAM" id="SSF54189">
    <property type="entry name" value="Ribosomal proteins S24e, L23 and L15e"/>
    <property type="match status" value="1"/>
</dbReference>
<dbReference type="GO" id="GO:0003735">
    <property type="term" value="F:structural constituent of ribosome"/>
    <property type="evidence" value="ECO:0007669"/>
    <property type="project" value="InterPro"/>
</dbReference>
<sequence>MADVLFYRLPSLNAWFPHLWFRATDVRMLTSLSSAPSWGVLAVWCAQVAGRSLEEDRRQQHTVCMVDIKANKHQIQQAVKKLHDLATAKVNTLIRHMSDMSHWLLTWMLWKVPTKLGSSKLNTAG</sequence>
<protein>
    <submittedName>
        <fullName evidence="3">Uncharacterized protein</fullName>
    </submittedName>
</protein>
<proteinExistence type="predicted"/>
<dbReference type="EMBL" id="JAGFMF010011458">
    <property type="protein sequence ID" value="KAG8521806.1"/>
    <property type="molecule type" value="Genomic_DNA"/>
</dbReference>
<gene>
    <name evidence="3" type="ORF">J0S82_013934</name>
</gene>
<keyword evidence="2" id="KW-0687">Ribonucleoprotein</keyword>
<dbReference type="AlphaFoldDB" id="A0A8J6ALV8"/>
<evidence type="ECO:0000256" key="1">
    <source>
        <dbReference type="ARBA" id="ARBA00022980"/>
    </source>
</evidence>
<evidence type="ECO:0000313" key="3">
    <source>
        <dbReference type="EMBL" id="KAG8521806.1"/>
    </source>
</evidence>
<dbReference type="GO" id="GO:0044391">
    <property type="term" value="C:ribosomal subunit"/>
    <property type="evidence" value="ECO:0007669"/>
    <property type="project" value="UniProtKB-ARBA"/>
</dbReference>
<dbReference type="OrthoDB" id="10602746at2759"/>
<dbReference type="InterPro" id="IPR012677">
    <property type="entry name" value="Nucleotide-bd_a/b_plait_sf"/>
</dbReference>